<proteinExistence type="predicted"/>
<evidence type="ECO:0000313" key="2">
    <source>
        <dbReference type="Proteomes" id="UP000030982"/>
    </source>
</evidence>
<dbReference type="SUPFAM" id="SSF46689">
    <property type="entry name" value="Homeodomain-like"/>
    <property type="match status" value="1"/>
</dbReference>
<keyword evidence="2" id="KW-1185">Reference proteome</keyword>
<organism evidence="1 2">
    <name type="scientific">Sinomonas humi</name>
    <dbReference type="NCBI Taxonomy" id="1338436"/>
    <lineage>
        <taxon>Bacteria</taxon>
        <taxon>Bacillati</taxon>
        <taxon>Actinomycetota</taxon>
        <taxon>Actinomycetes</taxon>
        <taxon>Micrococcales</taxon>
        <taxon>Micrococcaceae</taxon>
        <taxon>Sinomonas</taxon>
    </lineage>
</organism>
<dbReference type="InterPro" id="IPR009057">
    <property type="entry name" value="Homeodomain-like_sf"/>
</dbReference>
<reference evidence="1 2" key="1">
    <citation type="submission" date="2014-09" db="EMBL/GenBank/DDBJ databases">
        <title>Genome sequence of Sinomonas sp. MUSC 117.</title>
        <authorList>
            <person name="Lee L.-H."/>
        </authorList>
    </citation>
    <scope>NUCLEOTIDE SEQUENCE [LARGE SCALE GENOMIC DNA]</scope>
    <source>
        <strain evidence="1 2">MUSC 117</strain>
    </source>
</reference>
<accession>A0A0B2AHS1</accession>
<dbReference type="Gene3D" id="1.10.357.10">
    <property type="entry name" value="Tetracycline Repressor, domain 2"/>
    <property type="match status" value="1"/>
</dbReference>
<sequence length="205" mass="22820">GVVAVSNRQISEAAGQGNNTAVGYHFGTKADLLTAIVRRHQDDIERRRESLVAAAAGSEDVRAWVDCLVRPTAEHLASLGIPTWWARLSAQLVADPMFRHLLADETLRSESLRAAIEALDRCRPELPAPVREQRDMMTRQLITYGYAEREQALAARSPGLERHTWETFTIGLIDAITGLWLAPWTPIPPTDPEARDLKKRPKNGL</sequence>
<gene>
    <name evidence="1" type="ORF">LK10_16820</name>
</gene>
<dbReference type="Proteomes" id="UP000030982">
    <property type="component" value="Unassembled WGS sequence"/>
</dbReference>
<dbReference type="EMBL" id="JTDL01000143">
    <property type="protein sequence ID" value="KHL01300.1"/>
    <property type="molecule type" value="Genomic_DNA"/>
</dbReference>
<protein>
    <submittedName>
        <fullName evidence="1">TetR family transcriptional regulator</fullName>
    </submittedName>
</protein>
<feature type="non-terminal residue" evidence="1">
    <location>
        <position position="1"/>
    </location>
</feature>
<name>A0A0B2AHS1_9MICC</name>
<evidence type="ECO:0000313" key="1">
    <source>
        <dbReference type="EMBL" id="KHL01300.1"/>
    </source>
</evidence>
<dbReference type="AlphaFoldDB" id="A0A0B2AHS1"/>
<dbReference type="RefSeq" id="WP_043126179.1">
    <property type="nucleotide sequence ID" value="NZ_JTDL01000143.1"/>
</dbReference>
<comment type="caution">
    <text evidence="1">The sequence shown here is derived from an EMBL/GenBank/DDBJ whole genome shotgun (WGS) entry which is preliminary data.</text>
</comment>